<dbReference type="Pfam" id="PF13302">
    <property type="entry name" value="Acetyltransf_3"/>
    <property type="match status" value="1"/>
</dbReference>
<evidence type="ECO:0000256" key="3">
    <source>
        <dbReference type="ARBA" id="ARBA00038502"/>
    </source>
</evidence>
<proteinExistence type="inferred from homology"/>
<evidence type="ECO:0000256" key="1">
    <source>
        <dbReference type="ARBA" id="ARBA00022679"/>
    </source>
</evidence>
<evidence type="ECO:0000313" key="5">
    <source>
        <dbReference type="EMBL" id="MQY45959.1"/>
    </source>
</evidence>
<comment type="caution">
    <text evidence="5">The sequence shown here is derived from an EMBL/GenBank/DDBJ whole genome shotgun (WGS) entry which is preliminary data.</text>
</comment>
<dbReference type="EMBL" id="WIXI01000038">
    <property type="protein sequence ID" value="MQY45959.1"/>
    <property type="molecule type" value="Genomic_DNA"/>
</dbReference>
<dbReference type="GO" id="GO:0016747">
    <property type="term" value="F:acyltransferase activity, transferring groups other than amino-acyl groups"/>
    <property type="evidence" value="ECO:0007669"/>
    <property type="project" value="InterPro"/>
</dbReference>
<dbReference type="PANTHER" id="PTHR43792">
    <property type="entry name" value="GNAT FAMILY, PUTATIVE (AFU_ORTHOLOGUE AFUA_3G00765)-RELATED-RELATED"/>
    <property type="match status" value="1"/>
</dbReference>
<organism evidence="5 6">
    <name type="scientific">Endobacterium cereale</name>
    <dbReference type="NCBI Taxonomy" id="2663029"/>
    <lineage>
        <taxon>Bacteria</taxon>
        <taxon>Pseudomonadati</taxon>
        <taxon>Pseudomonadota</taxon>
        <taxon>Alphaproteobacteria</taxon>
        <taxon>Hyphomicrobiales</taxon>
        <taxon>Rhizobiaceae</taxon>
        <taxon>Endobacterium</taxon>
    </lineage>
</organism>
<reference evidence="5 6" key="1">
    <citation type="submission" date="2019-11" db="EMBL/GenBank/DDBJ databases">
        <title>Genome analysis of Rhizobacterium cereale a novel genus and species isolated from maize roots in North Spain.</title>
        <authorList>
            <person name="Menendez E."/>
            <person name="Flores-Felix J.D."/>
            <person name="Ramirez-Bahena M.-H."/>
            <person name="Igual J.M."/>
            <person name="Garcia-Fraile P."/>
            <person name="Peix A."/>
            <person name="Velazquez E."/>
        </authorList>
    </citation>
    <scope>NUCLEOTIDE SEQUENCE [LARGE SCALE GENOMIC DNA]</scope>
    <source>
        <strain evidence="5 6">RZME27</strain>
    </source>
</reference>
<dbReference type="PANTHER" id="PTHR43792:SF8">
    <property type="entry name" value="[RIBOSOMAL PROTEIN US5]-ALANINE N-ACETYLTRANSFERASE"/>
    <property type="match status" value="1"/>
</dbReference>
<dbReference type="RefSeq" id="WP_153353466.1">
    <property type="nucleotide sequence ID" value="NZ_JAYKOO010000003.1"/>
</dbReference>
<accession>A0A6A8A504</accession>
<evidence type="ECO:0000313" key="6">
    <source>
        <dbReference type="Proteomes" id="UP000435138"/>
    </source>
</evidence>
<dbReference type="InterPro" id="IPR051531">
    <property type="entry name" value="N-acetyltransferase"/>
</dbReference>
<keyword evidence="1 5" id="KW-0808">Transferase</keyword>
<feature type="domain" description="N-acetyltransferase" evidence="4">
    <location>
        <begin position="26"/>
        <end position="182"/>
    </location>
</feature>
<name>A0A6A8A504_9HYPH</name>
<dbReference type="Proteomes" id="UP000435138">
    <property type="component" value="Unassembled WGS sequence"/>
</dbReference>
<dbReference type="SUPFAM" id="SSF55729">
    <property type="entry name" value="Acyl-CoA N-acyltransferases (Nat)"/>
    <property type="match status" value="1"/>
</dbReference>
<evidence type="ECO:0000256" key="2">
    <source>
        <dbReference type="ARBA" id="ARBA00023315"/>
    </source>
</evidence>
<dbReference type="Gene3D" id="3.40.630.30">
    <property type="match status" value="1"/>
</dbReference>
<sequence>MIASPSEKQTVRTDMGPCPVVRTPRLLLRPHTLEDAGAIAASLADFSVSRMLARVPAPFHRQDAVDWLKSQANSKLPDWNFAICDTDGSHIGAVSIELRHGQWHLGYWLNRSAWNRGLMTEAAGAALKAFFERTPESAIHSGMFSDNPGSLRVQQKLGFAITGCRDMFSVARNTMVMHIDTIITAQDFVLTVRK</sequence>
<comment type="similarity">
    <text evidence="3">Belongs to the acetyltransferase family. RimJ subfamily.</text>
</comment>
<protein>
    <submittedName>
        <fullName evidence="5">GNAT family N-acetyltransferase</fullName>
    </submittedName>
</protein>
<keyword evidence="6" id="KW-1185">Reference proteome</keyword>
<gene>
    <name evidence="5" type="ORF">GAO09_07795</name>
</gene>
<dbReference type="PROSITE" id="PS51186">
    <property type="entry name" value="GNAT"/>
    <property type="match status" value="1"/>
</dbReference>
<dbReference type="InterPro" id="IPR016181">
    <property type="entry name" value="Acyl_CoA_acyltransferase"/>
</dbReference>
<dbReference type="InterPro" id="IPR000182">
    <property type="entry name" value="GNAT_dom"/>
</dbReference>
<dbReference type="AlphaFoldDB" id="A0A6A8A504"/>
<evidence type="ECO:0000259" key="4">
    <source>
        <dbReference type="PROSITE" id="PS51186"/>
    </source>
</evidence>
<keyword evidence="2" id="KW-0012">Acyltransferase</keyword>